<dbReference type="InterPro" id="IPR007219">
    <property type="entry name" value="XnlR_reg_dom"/>
</dbReference>
<dbReference type="Gene3D" id="4.10.240.10">
    <property type="entry name" value="Zn(2)-C6 fungal-type DNA-binding domain"/>
    <property type="match status" value="1"/>
</dbReference>
<accession>A0ABR0HWM7</accession>
<dbReference type="InterPro" id="IPR036864">
    <property type="entry name" value="Zn2-C6_fun-type_DNA-bd_sf"/>
</dbReference>
<proteinExistence type="predicted"/>
<dbReference type="Pfam" id="PF04082">
    <property type="entry name" value="Fungal_trans"/>
    <property type="match status" value="1"/>
</dbReference>
<evidence type="ECO:0000256" key="4">
    <source>
        <dbReference type="SAM" id="MobiDB-lite"/>
    </source>
</evidence>
<evidence type="ECO:0000259" key="5">
    <source>
        <dbReference type="PROSITE" id="PS50048"/>
    </source>
</evidence>
<feature type="domain" description="Zn(2)-C6 fungal-type" evidence="5">
    <location>
        <begin position="93"/>
        <end position="124"/>
    </location>
</feature>
<evidence type="ECO:0000313" key="6">
    <source>
        <dbReference type="EMBL" id="KAK4672319.1"/>
    </source>
</evidence>
<feature type="compositionally biased region" description="Polar residues" evidence="4">
    <location>
        <begin position="687"/>
        <end position="697"/>
    </location>
</feature>
<dbReference type="SMART" id="SM00906">
    <property type="entry name" value="Fungal_trans"/>
    <property type="match status" value="1"/>
</dbReference>
<keyword evidence="7" id="KW-1185">Reference proteome</keyword>
<evidence type="ECO:0000256" key="3">
    <source>
        <dbReference type="ARBA" id="ARBA00023242"/>
    </source>
</evidence>
<dbReference type="GeneID" id="87927102"/>
<dbReference type="InterPro" id="IPR050613">
    <property type="entry name" value="Sec_Metabolite_Reg"/>
</dbReference>
<dbReference type="Pfam" id="PF00172">
    <property type="entry name" value="Zn_clus"/>
    <property type="match status" value="1"/>
</dbReference>
<evidence type="ECO:0000313" key="7">
    <source>
        <dbReference type="Proteomes" id="UP001326199"/>
    </source>
</evidence>
<comment type="subcellular location">
    <subcellularLocation>
        <location evidence="1">Nucleus</location>
    </subcellularLocation>
</comment>
<dbReference type="EMBL" id="JAFFHB010000001">
    <property type="protein sequence ID" value="KAK4672319.1"/>
    <property type="molecule type" value="Genomic_DNA"/>
</dbReference>
<dbReference type="PANTHER" id="PTHR31001:SF84">
    <property type="entry name" value="FUNGAL SPECIFIC TRANSCRIPTION FACTOR"/>
    <property type="match status" value="1"/>
</dbReference>
<sequence length="893" mass="98958">MACVQQLRPQQGYKPCLSAPRALPILDRTLPRAVVGDIAYCWEPSHHLKTKQIWKPPRKKLSSEPSFSRFSSSSPVRSTPGSKMSATTAAAVSCVECQRRKQKCNKQFPCNHCLKRGVSHLCRFVSKGVGSKSSKEDTVLNDNQLRTSKKRSSDSPDYGNAFDGDADFDNQHSAAEVSDALNALGYMPHDHHLVLGNGSGPKPGKDVVEDEAEPSEELKAALESMPAKPYTDCLVDNWLNGANHHYYALYPSEFRTQYDGWWATPPNKVSPELTSLILRVCACSLHFIIDDSVKERLETELKADAVTFAQRMHNAADKLSTSIAPGKGGLIHVQQLFLTAFWYKSAEKWTEAWHALSRAIRAANEIGLHKDSLSEGMSEFDREMRRRLWGVLYMWDFALGSMLSRPLLVNHADCTFVMPTLALEMDPERPDQPSPFRHMNLHCQLCLAMAAEFAPRADGKVDEADQARRLRDVVYKWYEDLPKEYSRTNPDTQWDQEFDWVVFQRRYLHLIGYMSLFSPLKAFVTRNSGKPLTKLESELRAAGVQAGLDLMDVSWSFFENMVSAGAKFHYAIFCIFDATTVMCSAFVHDEARTLPQRETVLEAINKGLHMLEESYSESKTTAALYRILKGLIINLPLSPQEKGVIGAPKRSKRTNANQTGDSTAAGSSNNALARRILSDRISEGVAQGSNTDGTLVESQLGSNSSQLGSNGSVSVVSSSSNNIPSSEVPLRSNAPIPSANGQVFHGYQPMDNPPPSNGHDHLSHMHAPNMQPSPYYGTVDQFMPSSAGMVPSNGYLVTDSFVPNSGFVSSNDLQFSNDHHIFHSGPSDPLGYTQPAWEPAPDANPNFGLLQGAIQEVSEDAVPAVPSVLEYWDWQQLDLGNPGYWGNQQPPRM</sequence>
<organism evidence="6 7">
    <name type="scientific">Podospora pseudopauciseta</name>
    <dbReference type="NCBI Taxonomy" id="2093780"/>
    <lineage>
        <taxon>Eukaryota</taxon>
        <taxon>Fungi</taxon>
        <taxon>Dikarya</taxon>
        <taxon>Ascomycota</taxon>
        <taxon>Pezizomycotina</taxon>
        <taxon>Sordariomycetes</taxon>
        <taxon>Sordariomycetidae</taxon>
        <taxon>Sordariales</taxon>
        <taxon>Podosporaceae</taxon>
        <taxon>Podospora</taxon>
    </lineage>
</organism>
<feature type="compositionally biased region" description="Low complexity" evidence="4">
    <location>
        <begin position="698"/>
        <end position="722"/>
    </location>
</feature>
<protein>
    <recommendedName>
        <fullName evidence="5">Zn(2)-C6 fungal-type domain-containing protein</fullName>
    </recommendedName>
</protein>
<dbReference type="PANTHER" id="PTHR31001">
    <property type="entry name" value="UNCHARACTERIZED TRANSCRIPTIONAL REGULATORY PROTEIN"/>
    <property type="match status" value="1"/>
</dbReference>
<dbReference type="Proteomes" id="UP001326199">
    <property type="component" value="Unassembled WGS sequence"/>
</dbReference>
<dbReference type="PROSITE" id="PS50048">
    <property type="entry name" value="ZN2_CY6_FUNGAL_2"/>
    <property type="match status" value="1"/>
</dbReference>
<name>A0ABR0HWM7_9PEZI</name>
<keyword evidence="3" id="KW-0539">Nucleus</keyword>
<dbReference type="CDD" id="cd12148">
    <property type="entry name" value="fungal_TF_MHR"/>
    <property type="match status" value="1"/>
</dbReference>
<reference evidence="6 7" key="1">
    <citation type="journal article" date="2023" name="bioRxiv">
        <title>High-quality genome assemblies of four members of thePodospora anserinaspecies complex.</title>
        <authorList>
            <person name="Ament-Velasquez S.L."/>
            <person name="Vogan A.A."/>
            <person name="Wallerman O."/>
            <person name="Hartmann F."/>
            <person name="Gautier V."/>
            <person name="Silar P."/>
            <person name="Giraud T."/>
            <person name="Johannesson H."/>
        </authorList>
    </citation>
    <scope>NUCLEOTIDE SEQUENCE [LARGE SCALE GENOMIC DNA]</scope>
    <source>
        <strain evidence="6 7">CBS 411.78</strain>
    </source>
</reference>
<dbReference type="CDD" id="cd00067">
    <property type="entry name" value="GAL4"/>
    <property type="match status" value="1"/>
</dbReference>
<dbReference type="RefSeq" id="XP_062769641.1">
    <property type="nucleotide sequence ID" value="XM_062906759.1"/>
</dbReference>
<evidence type="ECO:0000256" key="2">
    <source>
        <dbReference type="ARBA" id="ARBA00022723"/>
    </source>
</evidence>
<dbReference type="SUPFAM" id="SSF57701">
    <property type="entry name" value="Zn2/Cys6 DNA-binding domain"/>
    <property type="match status" value="1"/>
</dbReference>
<feature type="region of interest" description="Disordered" evidence="4">
    <location>
        <begin position="643"/>
        <end position="671"/>
    </location>
</feature>
<dbReference type="SMART" id="SM00066">
    <property type="entry name" value="GAL4"/>
    <property type="match status" value="1"/>
</dbReference>
<evidence type="ECO:0000256" key="1">
    <source>
        <dbReference type="ARBA" id="ARBA00004123"/>
    </source>
</evidence>
<feature type="compositionally biased region" description="Low complexity" evidence="4">
    <location>
        <begin position="63"/>
        <end position="78"/>
    </location>
</feature>
<gene>
    <name evidence="6" type="ORF">QC763_102070</name>
</gene>
<feature type="region of interest" description="Disordered" evidence="4">
    <location>
        <begin position="131"/>
        <end position="169"/>
    </location>
</feature>
<keyword evidence="2" id="KW-0479">Metal-binding</keyword>
<dbReference type="InterPro" id="IPR001138">
    <property type="entry name" value="Zn2Cys6_DnaBD"/>
</dbReference>
<feature type="region of interest" description="Disordered" evidence="4">
    <location>
        <begin position="685"/>
        <end position="764"/>
    </location>
</feature>
<feature type="region of interest" description="Disordered" evidence="4">
    <location>
        <begin position="55"/>
        <end position="83"/>
    </location>
</feature>
<feature type="compositionally biased region" description="Polar residues" evidence="4">
    <location>
        <begin position="654"/>
        <end position="671"/>
    </location>
</feature>
<comment type="caution">
    <text evidence="6">The sequence shown here is derived from an EMBL/GenBank/DDBJ whole genome shotgun (WGS) entry which is preliminary data.</text>
</comment>